<evidence type="ECO:0000313" key="3">
    <source>
        <dbReference type="EMBL" id="GAA4800752.1"/>
    </source>
</evidence>
<evidence type="ECO:0000256" key="1">
    <source>
        <dbReference type="SAM" id="MobiDB-lite"/>
    </source>
</evidence>
<reference evidence="4" key="1">
    <citation type="journal article" date="2019" name="Int. J. Syst. Evol. Microbiol.">
        <title>The Global Catalogue of Microorganisms (GCM) 10K type strain sequencing project: providing services to taxonomists for standard genome sequencing and annotation.</title>
        <authorList>
            <consortium name="The Broad Institute Genomics Platform"/>
            <consortium name="The Broad Institute Genome Sequencing Center for Infectious Disease"/>
            <person name="Wu L."/>
            <person name="Ma J."/>
        </authorList>
    </citation>
    <scope>NUCLEOTIDE SEQUENCE [LARGE SCALE GENOMIC DNA]</scope>
    <source>
        <strain evidence="4">JCM 18081</strain>
    </source>
</reference>
<sequence length="417" mass="46084">MGDEMQTRSQERTTDLRERTADMETGPARTAAREGVLEELGNVLFESLPRSDQRRRGMEYVQGLLGVEGRKSIRNISSLFGGEAAEQSLHHFISGSTWDWSPVRRALARHLEECSPARAYVLRPMVIPKAGDSSVGVDRRFDPGRGQMMNAQQAVGVWAVSEEHSAPVNWRLYLPETWLDDATRRRQASIPESAAAETMDQCGVEAYLGLTRDWGLPVRPAVMDARESEVASTVRRLQAAGAPLLLRVSANLRLSATDPGLPRSVAETELTAHQLMQMARPLRQPVIQRRPGGPGAAHAALTAAVRVRLPRRGGRRPSWCRELVLLGVGENGGRWPAELWLTDLTDLHPAQLLRLSRLTRRVDRDFAHIAERVGIKDFSGRSFSGWHRHATLASAAHAVAVLSGTADVVEQQPRRSA</sequence>
<feature type="domain" description="Transposase IS701-like DDE" evidence="2">
    <location>
        <begin position="44"/>
        <end position="292"/>
    </location>
</feature>
<dbReference type="PANTHER" id="PTHR33627:SF1">
    <property type="entry name" value="TRANSPOSASE"/>
    <property type="match status" value="1"/>
</dbReference>
<feature type="compositionally biased region" description="Basic and acidic residues" evidence="1">
    <location>
        <begin position="1"/>
        <end position="22"/>
    </location>
</feature>
<name>A0ABP9BZ61_9ACTN</name>
<accession>A0ABP9BZ61</accession>
<protein>
    <submittedName>
        <fullName evidence="3">Transposase</fullName>
    </submittedName>
</protein>
<dbReference type="PANTHER" id="PTHR33627">
    <property type="entry name" value="TRANSPOSASE"/>
    <property type="match status" value="1"/>
</dbReference>
<keyword evidence="4" id="KW-1185">Reference proteome</keyword>
<dbReference type="Pfam" id="PF13546">
    <property type="entry name" value="DDE_5"/>
    <property type="match status" value="1"/>
</dbReference>
<proteinExistence type="predicted"/>
<evidence type="ECO:0000259" key="2">
    <source>
        <dbReference type="Pfam" id="PF13546"/>
    </source>
</evidence>
<dbReference type="InterPro" id="IPR038721">
    <property type="entry name" value="IS701-like_DDE_dom"/>
</dbReference>
<dbReference type="EMBL" id="BAABIG010000025">
    <property type="protein sequence ID" value="GAA4800752.1"/>
    <property type="molecule type" value="Genomic_DNA"/>
</dbReference>
<comment type="caution">
    <text evidence="3">The sequence shown here is derived from an EMBL/GenBank/DDBJ whole genome shotgun (WGS) entry which is preliminary data.</text>
</comment>
<organism evidence="3 4">
    <name type="scientific">Streptomyces ziwulingensis</name>
    <dbReference type="NCBI Taxonomy" id="1045501"/>
    <lineage>
        <taxon>Bacteria</taxon>
        <taxon>Bacillati</taxon>
        <taxon>Actinomycetota</taxon>
        <taxon>Actinomycetes</taxon>
        <taxon>Kitasatosporales</taxon>
        <taxon>Streptomycetaceae</taxon>
        <taxon>Streptomyces</taxon>
    </lineage>
</organism>
<feature type="region of interest" description="Disordered" evidence="1">
    <location>
        <begin position="1"/>
        <end position="30"/>
    </location>
</feature>
<dbReference type="Proteomes" id="UP001501265">
    <property type="component" value="Unassembled WGS sequence"/>
</dbReference>
<gene>
    <name evidence="3" type="ORF">GCM10023220_31610</name>
</gene>
<dbReference type="InterPro" id="IPR039365">
    <property type="entry name" value="IS701-like"/>
</dbReference>
<evidence type="ECO:0000313" key="4">
    <source>
        <dbReference type="Proteomes" id="UP001501265"/>
    </source>
</evidence>